<evidence type="ECO:0000313" key="7">
    <source>
        <dbReference type="Proteomes" id="UP000072421"/>
    </source>
</evidence>
<accession>A0A127PDI8</accession>
<keyword evidence="3 5" id="KW-1133">Transmembrane helix</keyword>
<feature type="transmembrane region" description="Helical" evidence="5">
    <location>
        <begin position="21"/>
        <end position="42"/>
    </location>
</feature>
<dbReference type="PATRIC" id="fig|158899.10.peg.3195"/>
<evidence type="ECO:0000256" key="2">
    <source>
        <dbReference type="ARBA" id="ARBA00022692"/>
    </source>
</evidence>
<dbReference type="RefSeq" id="WP_061540585.1">
    <property type="nucleotide sequence ID" value="NZ_CP013232.1"/>
</dbReference>
<evidence type="ECO:0000256" key="4">
    <source>
        <dbReference type="ARBA" id="ARBA00023136"/>
    </source>
</evidence>
<dbReference type="GO" id="GO:0030026">
    <property type="term" value="P:intracellular manganese ion homeostasis"/>
    <property type="evidence" value="ECO:0007669"/>
    <property type="project" value="InterPro"/>
</dbReference>
<protein>
    <submittedName>
        <fullName evidence="6">VIT family protein</fullName>
    </submittedName>
</protein>
<feature type="transmembrane region" description="Helical" evidence="5">
    <location>
        <begin position="48"/>
        <end position="71"/>
    </location>
</feature>
<dbReference type="GO" id="GO:0012505">
    <property type="term" value="C:endomembrane system"/>
    <property type="evidence" value="ECO:0007669"/>
    <property type="project" value="UniProtKB-SubCell"/>
</dbReference>
<proteinExistence type="predicted"/>
<organism evidence="6">
    <name type="scientific">Collimonas fungivorans</name>
    <dbReference type="NCBI Taxonomy" id="158899"/>
    <lineage>
        <taxon>Bacteria</taxon>
        <taxon>Pseudomonadati</taxon>
        <taxon>Pseudomonadota</taxon>
        <taxon>Betaproteobacteria</taxon>
        <taxon>Burkholderiales</taxon>
        <taxon>Oxalobacteraceae</taxon>
        <taxon>Collimonas</taxon>
    </lineage>
</organism>
<name>A0A127PDI8_9BURK</name>
<evidence type="ECO:0000256" key="5">
    <source>
        <dbReference type="SAM" id="Phobius"/>
    </source>
</evidence>
<feature type="transmembrane region" description="Helical" evidence="5">
    <location>
        <begin position="152"/>
        <end position="173"/>
    </location>
</feature>
<keyword evidence="4 5" id="KW-0472">Membrane</keyword>
<keyword evidence="2 5" id="KW-0812">Transmembrane</keyword>
<dbReference type="OrthoDB" id="5506246at2"/>
<dbReference type="CDD" id="cd02435">
    <property type="entry name" value="CCC1"/>
    <property type="match status" value="1"/>
</dbReference>
<evidence type="ECO:0000256" key="3">
    <source>
        <dbReference type="ARBA" id="ARBA00022989"/>
    </source>
</evidence>
<evidence type="ECO:0000256" key="1">
    <source>
        <dbReference type="ARBA" id="ARBA00004127"/>
    </source>
</evidence>
<sequence>MQHSHPHTEHHFEASDTVRDIVIGMADGLTVPFALAAGISGAAVGIDIVVTAGVAEIAAGSIAMGLGGYLAGRTQRQHYYAEREREEQEILNVPHRERKEVIDIMAQYGVTKQECEPMLAGLERNPVAWRDFMMRFELGLEEPRPAAARKSAVTIALSYLVGGLIPLAPYMLMTSIPRALAASTVVTLLALFVFGYLKGSVTGTGAFKSALQTLMVGGLAAAVAFGIARLIS</sequence>
<dbReference type="InterPro" id="IPR008217">
    <property type="entry name" value="Ccc1_fam"/>
</dbReference>
<comment type="subcellular location">
    <subcellularLocation>
        <location evidence="1">Endomembrane system</location>
        <topology evidence="1">Multi-pass membrane protein</topology>
    </subcellularLocation>
</comment>
<gene>
    <name evidence="6" type="ORF">CFter6_3211</name>
</gene>
<dbReference type="GO" id="GO:0005384">
    <property type="term" value="F:manganese ion transmembrane transporter activity"/>
    <property type="evidence" value="ECO:0007669"/>
    <property type="project" value="InterPro"/>
</dbReference>
<reference evidence="6 7" key="1">
    <citation type="submission" date="2015-11" db="EMBL/GenBank/DDBJ databases">
        <title>Exploring the genomic traits of fungus-feeding bacterial genus Collimonas.</title>
        <authorList>
            <person name="Song C."/>
            <person name="Schmidt R."/>
            <person name="de Jager V."/>
            <person name="Krzyzanowska D."/>
            <person name="Jongedijk E."/>
            <person name="Cankar K."/>
            <person name="Beekwilder J."/>
            <person name="van Veen A."/>
            <person name="de Boer W."/>
            <person name="van Veen J.A."/>
            <person name="Garbeva P."/>
        </authorList>
    </citation>
    <scope>NUCLEOTIDE SEQUENCE [LARGE SCALE GENOMIC DNA]</scope>
    <source>
        <strain evidence="6 7">Ter6</strain>
    </source>
</reference>
<dbReference type="AlphaFoldDB" id="A0A127PDI8"/>
<dbReference type="Proteomes" id="UP000072421">
    <property type="component" value="Chromosome"/>
</dbReference>
<feature type="transmembrane region" description="Helical" evidence="5">
    <location>
        <begin position="179"/>
        <end position="197"/>
    </location>
</feature>
<feature type="transmembrane region" description="Helical" evidence="5">
    <location>
        <begin position="209"/>
        <end position="231"/>
    </location>
</feature>
<dbReference type="PANTHER" id="PTHR31851">
    <property type="entry name" value="FE(2+)/MN(2+) TRANSPORTER PCL1"/>
    <property type="match status" value="1"/>
</dbReference>
<dbReference type="Pfam" id="PF01988">
    <property type="entry name" value="VIT1"/>
    <property type="match status" value="1"/>
</dbReference>
<evidence type="ECO:0000313" key="6">
    <source>
        <dbReference type="EMBL" id="AMO95859.1"/>
    </source>
</evidence>
<dbReference type="EMBL" id="CP013232">
    <property type="protein sequence ID" value="AMO95859.1"/>
    <property type="molecule type" value="Genomic_DNA"/>
</dbReference>